<reference evidence="2" key="1">
    <citation type="submission" date="2018-04" db="EMBL/GenBank/DDBJ databases">
        <title>Complete genome of Antarctic heterotrophic bacterium Hymenobacter nivis.</title>
        <authorList>
            <person name="Terashima M."/>
        </authorList>
    </citation>
    <scope>NUCLEOTIDE SEQUENCE [LARGE SCALE GENOMIC DNA]</scope>
    <source>
        <strain evidence="2">NBRC 111535</strain>
    </source>
</reference>
<dbReference type="RefSeq" id="WP_109656978.1">
    <property type="nucleotide sequence ID" value="NZ_CP029145.1"/>
</dbReference>
<keyword evidence="2" id="KW-1185">Reference proteome</keyword>
<dbReference type="AlphaFoldDB" id="A0A2Z3GRF0"/>
<organism evidence="1 2">
    <name type="scientific">Hymenobacter nivis</name>
    <dbReference type="NCBI Taxonomy" id="1850093"/>
    <lineage>
        <taxon>Bacteria</taxon>
        <taxon>Pseudomonadati</taxon>
        <taxon>Bacteroidota</taxon>
        <taxon>Cytophagia</taxon>
        <taxon>Cytophagales</taxon>
        <taxon>Hymenobacteraceae</taxon>
        <taxon>Hymenobacter</taxon>
    </lineage>
</organism>
<gene>
    <name evidence="1" type="ORF">DDQ68_14690</name>
</gene>
<evidence type="ECO:0000313" key="1">
    <source>
        <dbReference type="EMBL" id="AWM33926.1"/>
    </source>
</evidence>
<dbReference type="OrthoDB" id="886917at2"/>
<sequence>MMRDLPEAHAHFEPTTSAGFLQSATNQSATNAAPGQRPPTTGSTFFLYGYLVGEYTDTLLCGHPDLVY</sequence>
<proteinExistence type="predicted"/>
<protein>
    <submittedName>
        <fullName evidence="1">Uncharacterized protein</fullName>
    </submittedName>
</protein>
<dbReference type="Proteomes" id="UP000245999">
    <property type="component" value="Chromosome"/>
</dbReference>
<evidence type="ECO:0000313" key="2">
    <source>
        <dbReference type="Proteomes" id="UP000245999"/>
    </source>
</evidence>
<name>A0A2Z3GRF0_9BACT</name>
<accession>A0A2Z3GRF0</accession>
<dbReference type="EMBL" id="CP029145">
    <property type="protein sequence ID" value="AWM33926.1"/>
    <property type="molecule type" value="Genomic_DNA"/>
</dbReference>
<dbReference type="KEGG" id="hnv:DDQ68_14690"/>